<dbReference type="AlphaFoldDB" id="A0A6H0G022"/>
<evidence type="ECO:0000313" key="1">
    <source>
        <dbReference type="EMBL" id="QIT19975.1"/>
    </source>
</evidence>
<keyword evidence="1" id="KW-0614">Plasmid</keyword>
<geneLocation type="plasmid" evidence="2">
    <name>pa1254_1</name>
</geneLocation>
<dbReference type="Proteomes" id="UP000501692">
    <property type="component" value="Plasmid pA1254_1"/>
</dbReference>
<accession>A0A6H0G022</accession>
<proteinExistence type="predicted"/>
<dbReference type="RefSeq" id="WP_167564461.1">
    <property type="nucleotide sequence ID" value="NZ_CP049807.1"/>
</dbReference>
<reference evidence="1 2" key="1">
    <citation type="submission" date="2020-03" db="EMBL/GenBank/DDBJ databases">
        <authorList>
            <person name="Zhang L."/>
            <person name="Han X."/>
            <person name="Chen Y."/>
            <person name="Yu Y."/>
        </authorList>
    </citation>
    <scope>NUCLEOTIDE SEQUENCE [LARGE SCALE GENOMIC DNA]</scope>
    <source>
        <strain evidence="1 2">A1254</strain>
        <plasmid evidence="2">pa1254_1</plasmid>
    </source>
</reference>
<protein>
    <submittedName>
        <fullName evidence="1">Uncharacterized protein</fullName>
    </submittedName>
</protein>
<dbReference type="EMBL" id="CP049807">
    <property type="protein sequence ID" value="QIT19975.1"/>
    <property type="molecule type" value="Genomic_DNA"/>
</dbReference>
<organism evidence="1 2">
    <name type="scientific">Acinetobacter pittii</name>
    <name type="common">Acinetobacter genomosp. 3</name>
    <dbReference type="NCBI Taxonomy" id="48296"/>
    <lineage>
        <taxon>Bacteria</taxon>
        <taxon>Pseudomonadati</taxon>
        <taxon>Pseudomonadota</taxon>
        <taxon>Gammaproteobacteria</taxon>
        <taxon>Moraxellales</taxon>
        <taxon>Moraxellaceae</taxon>
        <taxon>Acinetobacter</taxon>
        <taxon>Acinetobacter calcoaceticus/baumannii complex</taxon>
    </lineage>
</organism>
<name>A0A6H0G022_ACIPI</name>
<gene>
    <name evidence="1" type="ORF">G8E09_19380</name>
</gene>
<sequence>MTVTNQFPYQSFTANGINSNFALGFYVDNKEHFTVRKNGNLLSKDDYIYNVSSNTISINIPLIAGDVIEVGRQTTSERATTYSSYDNSFRPEVLNDDLDKLWLKLQELEVIDYLQKLYFQDLHDHQQQYIQEKNEQIQLNIDNLNTYTNILHTTQQEYIDSIKSYSDIQNGTLRNELLALLDIHDIQITDLDRVVEHLGIRLNLLATSSILGVKIYSNIAEGIANTKERRDFYCPFNTKFNIC</sequence>
<evidence type="ECO:0000313" key="2">
    <source>
        <dbReference type="Proteomes" id="UP000501692"/>
    </source>
</evidence>